<dbReference type="SUPFAM" id="SSF52743">
    <property type="entry name" value="Subtilisin-like"/>
    <property type="match status" value="1"/>
</dbReference>
<evidence type="ECO:0000313" key="2">
    <source>
        <dbReference type="Proteomes" id="UP000824169"/>
    </source>
</evidence>
<evidence type="ECO:0000313" key="1">
    <source>
        <dbReference type="EMBL" id="HIV24781.1"/>
    </source>
</evidence>
<dbReference type="Gene3D" id="3.40.50.200">
    <property type="entry name" value="Peptidase S8/S53 domain"/>
    <property type="match status" value="1"/>
</dbReference>
<name>A0A9D1P1J2_9FIRM</name>
<dbReference type="EMBL" id="DVOO01000011">
    <property type="protein sequence ID" value="HIV24781.1"/>
    <property type="molecule type" value="Genomic_DNA"/>
</dbReference>
<dbReference type="GO" id="GO:0006508">
    <property type="term" value="P:proteolysis"/>
    <property type="evidence" value="ECO:0007669"/>
    <property type="project" value="InterPro"/>
</dbReference>
<dbReference type="AlphaFoldDB" id="A0A9D1P1J2"/>
<reference evidence="1" key="2">
    <citation type="journal article" date="2021" name="PeerJ">
        <title>Extensive microbial diversity within the chicken gut microbiome revealed by metagenomics and culture.</title>
        <authorList>
            <person name="Gilroy R."/>
            <person name="Ravi A."/>
            <person name="Getino M."/>
            <person name="Pursley I."/>
            <person name="Horton D.L."/>
            <person name="Alikhan N.F."/>
            <person name="Baker D."/>
            <person name="Gharbi K."/>
            <person name="Hall N."/>
            <person name="Watson M."/>
            <person name="Adriaenssens E.M."/>
            <person name="Foster-Nyarko E."/>
            <person name="Jarju S."/>
            <person name="Secka A."/>
            <person name="Antonio M."/>
            <person name="Oren A."/>
            <person name="Chaudhuri R.R."/>
            <person name="La Ragione R."/>
            <person name="Hildebrand F."/>
            <person name="Pallen M.J."/>
        </authorList>
    </citation>
    <scope>NUCLEOTIDE SEQUENCE</scope>
    <source>
        <strain evidence="1">CHK188-20938</strain>
    </source>
</reference>
<sequence>MKKIVMIDTEIDPSGLHCSKFTHLVSQSLKREKGNQFRPSHGTICAEILDQFLEDYELINIEALPNENLGKRKAMGSIQALREALEICLDLKADIVSISAATTLLSDSAVICDLAFKLSQTSILVAALDNHGFVSLPASYPFVIGVQADRAGFLKPGELACRREDEAGAPLYAGCGQNTQSGFSYSPSNSFAVPVAAAWCGRILERGGDVFGACESLPRYPFENRPADTSLWAHPPGTIPRVTLEGPDSVSICRRAMDRLYQAYQVQAAALSWERESGDIRIREGKDGALKEEIQCMETRYKTDILFFLTCGSFSNTIKEKIEPNLEIRTDGEGTRIFYETNCVSVSEEKLADTGS</sequence>
<dbReference type="InterPro" id="IPR036852">
    <property type="entry name" value="Peptidase_S8/S53_dom_sf"/>
</dbReference>
<evidence type="ECO:0008006" key="3">
    <source>
        <dbReference type="Google" id="ProtNLM"/>
    </source>
</evidence>
<dbReference type="GO" id="GO:0004252">
    <property type="term" value="F:serine-type endopeptidase activity"/>
    <property type="evidence" value="ECO:0007669"/>
    <property type="project" value="InterPro"/>
</dbReference>
<dbReference type="Proteomes" id="UP000824169">
    <property type="component" value="Unassembled WGS sequence"/>
</dbReference>
<gene>
    <name evidence="1" type="ORF">IAB71_03190</name>
</gene>
<proteinExistence type="predicted"/>
<comment type="caution">
    <text evidence="1">The sequence shown here is derived from an EMBL/GenBank/DDBJ whole genome shotgun (WGS) entry which is preliminary data.</text>
</comment>
<reference evidence="1" key="1">
    <citation type="submission" date="2020-10" db="EMBL/GenBank/DDBJ databases">
        <authorList>
            <person name="Gilroy R."/>
        </authorList>
    </citation>
    <scope>NUCLEOTIDE SEQUENCE</scope>
    <source>
        <strain evidence="1">CHK188-20938</strain>
    </source>
</reference>
<accession>A0A9D1P1J2</accession>
<organism evidence="1 2">
    <name type="scientific">Candidatus Scatomonas pullistercoris</name>
    <dbReference type="NCBI Taxonomy" id="2840920"/>
    <lineage>
        <taxon>Bacteria</taxon>
        <taxon>Bacillati</taxon>
        <taxon>Bacillota</taxon>
        <taxon>Clostridia</taxon>
        <taxon>Lachnospirales</taxon>
        <taxon>Lachnospiraceae</taxon>
        <taxon>Lachnospiraceae incertae sedis</taxon>
        <taxon>Candidatus Scatomonas</taxon>
    </lineage>
</organism>
<protein>
    <recommendedName>
        <fullName evidence="3">Peptidase S8/S53 domain-containing protein</fullName>
    </recommendedName>
</protein>